<keyword evidence="5 6" id="KW-0067">ATP-binding</keyword>
<evidence type="ECO:0000256" key="7">
    <source>
        <dbReference type="RuleBase" id="RU004347"/>
    </source>
</evidence>
<dbReference type="CDD" id="cd02027">
    <property type="entry name" value="APSK"/>
    <property type="match status" value="1"/>
</dbReference>
<keyword evidence="3 6" id="KW-0808">Transferase</keyword>
<dbReference type="PANTHER" id="PTHR42700:SF1">
    <property type="entry name" value="SULFATE ADENYLYLTRANSFERASE"/>
    <property type="match status" value="1"/>
</dbReference>
<comment type="similarity">
    <text evidence="6 7">Belongs to the APS kinase family.</text>
</comment>
<dbReference type="RefSeq" id="WP_256536603.1">
    <property type="nucleotide sequence ID" value="NZ_JANHOH010000001.1"/>
</dbReference>
<protein>
    <recommendedName>
        <fullName evidence="2 6">Adenylyl-sulfate kinase</fullName>
        <ecNumber evidence="2 6">2.7.1.25</ecNumber>
    </recommendedName>
    <alternativeName>
        <fullName evidence="6">APS kinase</fullName>
    </alternativeName>
    <alternativeName>
        <fullName evidence="6">ATP adenosine-5'-phosphosulfate 3'-phosphotransferase</fullName>
    </alternativeName>
    <alternativeName>
        <fullName evidence="6">Adenosine-5'-phosphosulfate kinase</fullName>
    </alternativeName>
</protein>
<proteinExistence type="inferred from homology"/>
<comment type="caution">
    <text evidence="6">Lacks conserved residue(s) required for the propagation of feature annotation.</text>
</comment>
<dbReference type="EMBL" id="JANHOH010000001">
    <property type="protein sequence ID" value="MCQ6956387.1"/>
    <property type="molecule type" value="Genomic_DNA"/>
</dbReference>
<dbReference type="PANTHER" id="PTHR42700">
    <property type="entry name" value="SULFATE ADENYLYLTRANSFERASE"/>
    <property type="match status" value="1"/>
</dbReference>
<evidence type="ECO:0000313" key="10">
    <source>
        <dbReference type="Proteomes" id="UP001204376"/>
    </source>
</evidence>
<evidence type="ECO:0000256" key="5">
    <source>
        <dbReference type="ARBA" id="ARBA00022840"/>
    </source>
</evidence>
<dbReference type="Gene3D" id="3.40.50.300">
    <property type="entry name" value="P-loop containing nucleotide triphosphate hydrolases"/>
    <property type="match status" value="1"/>
</dbReference>
<evidence type="ECO:0000259" key="8">
    <source>
        <dbReference type="Pfam" id="PF01583"/>
    </source>
</evidence>
<comment type="catalytic activity">
    <reaction evidence="1 6 7">
        <text>adenosine 5'-phosphosulfate + ATP = 3'-phosphoadenylyl sulfate + ADP + H(+)</text>
        <dbReference type="Rhea" id="RHEA:24152"/>
        <dbReference type="ChEBI" id="CHEBI:15378"/>
        <dbReference type="ChEBI" id="CHEBI:30616"/>
        <dbReference type="ChEBI" id="CHEBI:58243"/>
        <dbReference type="ChEBI" id="CHEBI:58339"/>
        <dbReference type="ChEBI" id="CHEBI:456216"/>
        <dbReference type="EC" id="2.7.1.25"/>
    </reaction>
</comment>
<feature type="binding site" evidence="6">
    <location>
        <begin position="28"/>
        <end position="35"/>
    </location>
    <ligand>
        <name>ATP</name>
        <dbReference type="ChEBI" id="CHEBI:30616"/>
    </ligand>
</feature>
<dbReference type="Proteomes" id="UP001204376">
    <property type="component" value="Unassembled WGS sequence"/>
</dbReference>
<dbReference type="GO" id="GO:0004020">
    <property type="term" value="F:adenylylsulfate kinase activity"/>
    <property type="evidence" value="ECO:0007669"/>
    <property type="project" value="UniProtKB-EC"/>
</dbReference>
<keyword evidence="6 7" id="KW-0418">Kinase</keyword>
<dbReference type="NCBIfam" id="TIGR00455">
    <property type="entry name" value="apsK"/>
    <property type="match status" value="1"/>
</dbReference>
<organism evidence="9 10">
    <name type="scientific">Mucilaginibacter aquariorum</name>
    <dbReference type="NCBI Taxonomy" id="2967225"/>
    <lineage>
        <taxon>Bacteria</taxon>
        <taxon>Pseudomonadati</taxon>
        <taxon>Bacteroidota</taxon>
        <taxon>Sphingobacteriia</taxon>
        <taxon>Sphingobacteriales</taxon>
        <taxon>Sphingobacteriaceae</taxon>
        <taxon>Mucilaginibacter</taxon>
    </lineage>
</organism>
<dbReference type="EC" id="2.7.1.25" evidence="2 6"/>
<dbReference type="Pfam" id="PF01583">
    <property type="entry name" value="APS_kinase"/>
    <property type="match status" value="1"/>
</dbReference>
<dbReference type="InterPro" id="IPR059117">
    <property type="entry name" value="APS_kinase_dom"/>
</dbReference>
<dbReference type="SUPFAM" id="SSF52540">
    <property type="entry name" value="P-loop containing nucleoside triphosphate hydrolases"/>
    <property type="match status" value="1"/>
</dbReference>
<comment type="function">
    <text evidence="6 7">Catalyzes the synthesis of activated sulfate.</text>
</comment>
<evidence type="ECO:0000313" key="9">
    <source>
        <dbReference type="EMBL" id="MCQ6956387.1"/>
    </source>
</evidence>
<dbReference type="HAMAP" id="MF_00065">
    <property type="entry name" value="Adenylyl_sulf_kinase"/>
    <property type="match status" value="1"/>
</dbReference>
<name>A0ABT1SVM0_9SPHI</name>
<dbReference type="InterPro" id="IPR002891">
    <property type="entry name" value="APS"/>
</dbReference>
<evidence type="ECO:0000256" key="1">
    <source>
        <dbReference type="ARBA" id="ARBA00001823"/>
    </source>
</evidence>
<dbReference type="InterPro" id="IPR050512">
    <property type="entry name" value="Sulf_AdTrans/APS_kinase"/>
</dbReference>
<keyword evidence="6" id="KW-0597">Phosphoprotein</keyword>
<keyword evidence="4 6" id="KW-0547">Nucleotide-binding</keyword>
<dbReference type="InterPro" id="IPR027417">
    <property type="entry name" value="P-loop_NTPase"/>
</dbReference>
<comment type="pathway">
    <text evidence="6 7">Sulfur metabolism; hydrogen sulfide biosynthesis; sulfite from sulfate: step 2/3.</text>
</comment>
<sequence>MITTQQQPVFSTESSLLQQTGMVVWLMGLSGAGKSTIAGLLKQKLEVDGIFSVLLDGDTLRGGINKNLGFSDSDRMENVRRAAEIANMLAENNVVAICSLITPLHEHQQVVRETIRMPYFEVFVDCPITVCERRDVKGLYKKARQNEIKHFTGISAPFKTPLHADLRLYTADQEPAQSTQFLYEQIIRAIKPY</sequence>
<evidence type="ECO:0000256" key="3">
    <source>
        <dbReference type="ARBA" id="ARBA00022679"/>
    </source>
</evidence>
<keyword evidence="10" id="KW-1185">Reference proteome</keyword>
<gene>
    <name evidence="6 9" type="primary">cysC</name>
    <name evidence="9" type="ORF">NPE20_00380</name>
</gene>
<reference evidence="9 10" key="1">
    <citation type="submission" date="2022-07" db="EMBL/GenBank/DDBJ databases">
        <title>Mucilaginibacter sp. JC4.</title>
        <authorList>
            <person name="Le V."/>
            <person name="Ko S.-R."/>
            <person name="Ahn C.-Y."/>
            <person name="Oh H.-M."/>
        </authorList>
    </citation>
    <scope>NUCLEOTIDE SEQUENCE [LARGE SCALE GENOMIC DNA]</scope>
    <source>
        <strain evidence="9 10">JC4</strain>
    </source>
</reference>
<feature type="domain" description="APS kinase" evidence="8">
    <location>
        <begin position="21"/>
        <end position="168"/>
    </location>
</feature>
<dbReference type="NCBIfam" id="NF003013">
    <property type="entry name" value="PRK03846.1"/>
    <property type="match status" value="1"/>
</dbReference>
<accession>A0ABT1SVM0</accession>
<evidence type="ECO:0000256" key="2">
    <source>
        <dbReference type="ARBA" id="ARBA00012121"/>
    </source>
</evidence>
<comment type="caution">
    <text evidence="9">The sequence shown here is derived from an EMBL/GenBank/DDBJ whole genome shotgun (WGS) entry which is preliminary data.</text>
</comment>
<evidence type="ECO:0000256" key="6">
    <source>
        <dbReference type="HAMAP-Rule" id="MF_00065"/>
    </source>
</evidence>
<evidence type="ECO:0000256" key="4">
    <source>
        <dbReference type="ARBA" id="ARBA00022741"/>
    </source>
</evidence>